<organism evidence="2 3">
    <name type="scientific">Methanolobus profundi</name>
    <dbReference type="NCBI Taxonomy" id="487685"/>
    <lineage>
        <taxon>Archaea</taxon>
        <taxon>Methanobacteriati</taxon>
        <taxon>Methanobacteriota</taxon>
        <taxon>Stenosarchaea group</taxon>
        <taxon>Methanomicrobia</taxon>
        <taxon>Methanosarcinales</taxon>
        <taxon>Methanosarcinaceae</taxon>
        <taxon>Methanolobus</taxon>
    </lineage>
</organism>
<feature type="transmembrane region" description="Helical" evidence="1">
    <location>
        <begin position="110"/>
        <end position="130"/>
    </location>
</feature>
<accession>A0A1I4SZW2</accession>
<keyword evidence="1" id="KW-0812">Transmembrane</keyword>
<keyword evidence="1" id="KW-1133">Transmembrane helix</keyword>
<evidence type="ECO:0000256" key="1">
    <source>
        <dbReference type="SAM" id="Phobius"/>
    </source>
</evidence>
<name>A0A1I4SZW2_9EURY</name>
<reference evidence="3" key="1">
    <citation type="submission" date="2016-10" db="EMBL/GenBank/DDBJ databases">
        <authorList>
            <person name="Varghese N."/>
            <person name="Submissions S."/>
        </authorList>
    </citation>
    <scope>NUCLEOTIDE SEQUENCE [LARGE SCALE GENOMIC DNA]</scope>
    <source>
        <strain evidence="3">Mob M</strain>
    </source>
</reference>
<dbReference type="RefSeq" id="WP_091936682.1">
    <property type="nucleotide sequence ID" value="NZ_FOUJ01000004.1"/>
</dbReference>
<gene>
    <name evidence="2" type="ORF">SAMN04488696_2104</name>
</gene>
<evidence type="ECO:0000313" key="3">
    <source>
        <dbReference type="Proteomes" id="UP000198535"/>
    </source>
</evidence>
<feature type="transmembrane region" description="Helical" evidence="1">
    <location>
        <begin position="136"/>
        <end position="153"/>
    </location>
</feature>
<dbReference type="Proteomes" id="UP000198535">
    <property type="component" value="Unassembled WGS sequence"/>
</dbReference>
<dbReference type="EMBL" id="FOUJ01000004">
    <property type="protein sequence ID" value="SFM69976.1"/>
    <property type="molecule type" value="Genomic_DNA"/>
</dbReference>
<dbReference type="OrthoDB" id="124575at2157"/>
<feature type="transmembrane region" description="Helical" evidence="1">
    <location>
        <begin position="79"/>
        <end position="98"/>
    </location>
</feature>
<keyword evidence="3" id="KW-1185">Reference proteome</keyword>
<protein>
    <submittedName>
        <fullName evidence="2">Uncharacterized protein</fullName>
    </submittedName>
</protein>
<dbReference type="AlphaFoldDB" id="A0A1I4SZW2"/>
<sequence length="165" mass="18689">MKALDIKPHELDTLKKLMPVICLSIPWEIYFYSNYSTGWGIKFSVFYANFDDIYGTIFVDLIQQSSLLSYGGFLPSVRTLGWIFAAILCIALAIYELSKENIELELETRTTAHILILCGILTFISSIAVWNSSFKTLPIAPFFFLAFGYLLLVSDKNSSTVKEED</sequence>
<proteinExistence type="predicted"/>
<keyword evidence="1" id="KW-0472">Membrane</keyword>
<evidence type="ECO:0000313" key="2">
    <source>
        <dbReference type="EMBL" id="SFM69976.1"/>
    </source>
</evidence>